<comment type="caution">
    <text evidence="3">The sequence shown here is derived from an EMBL/GenBank/DDBJ whole genome shotgun (WGS) entry which is preliminary data.</text>
</comment>
<reference evidence="3 4" key="1">
    <citation type="submission" date="2020-10" db="EMBL/GenBank/DDBJ databases">
        <title>Plant Genome Project.</title>
        <authorList>
            <person name="Zhang R.-G."/>
        </authorList>
    </citation>
    <scope>NUCLEOTIDE SEQUENCE [LARGE SCALE GENOMIC DNA]</scope>
    <source>
        <strain evidence="3">FAFU-HL-1</strain>
        <tissue evidence="3">Leaf</tissue>
    </source>
</reference>
<gene>
    <name evidence="3" type="ORF">SADUNF_Sadunf11G0115400</name>
</gene>
<sequence>MADPITFPMSANFFIPSDNFLSPTTTTSDLFILPYHIVPQRLSFPDLQKFKAFYRFPTLILDKSILITNNSVSNFTLGGSRLTHPDMYTNAAIAIHGIDKLLDYSVFGAEPGKNYSEPTMVASPGTPPPPPRIFVPSAADNEELTVHHGESDAACLCTELDLLQLQNVVIQETGTKSPLWSEGSGNQNAAVSKVMSRHAAQYPCAIRAWELLPFYELLKE</sequence>
<proteinExistence type="inferred from homology"/>
<dbReference type="PROSITE" id="PS50213">
    <property type="entry name" value="FAS1"/>
    <property type="match status" value="1"/>
</dbReference>
<dbReference type="InterPro" id="IPR000782">
    <property type="entry name" value="FAS1_domain"/>
</dbReference>
<keyword evidence="4" id="KW-1185">Reference proteome</keyword>
<dbReference type="AlphaFoldDB" id="A0A835MXG1"/>
<evidence type="ECO:0000313" key="4">
    <source>
        <dbReference type="Proteomes" id="UP000657918"/>
    </source>
</evidence>
<dbReference type="InterPro" id="IPR036378">
    <property type="entry name" value="FAS1_dom_sf"/>
</dbReference>
<comment type="similarity">
    <text evidence="1">Belongs to the fasciclin-like AGP family.</text>
</comment>
<dbReference type="Proteomes" id="UP000657918">
    <property type="component" value="Chromosome 11"/>
</dbReference>
<protein>
    <recommendedName>
        <fullName evidence="2">FAS1 domain-containing protein</fullName>
    </recommendedName>
</protein>
<dbReference type="InterPro" id="IPR052806">
    <property type="entry name" value="Fasciclin-like_AGP"/>
</dbReference>
<dbReference type="OrthoDB" id="2015130at2759"/>
<dbReference type="SMART" id="SM00554">
    <property type="entry name" value="FAS1"/>
    <property type="match status" value="1"/>
</dbReference>
<evidence type="ECO:0000313" key="3">
    <source>
        <dbReference type="EMBL" id="KAF9673118.1"/>
    </source>
</evidence>
<dbReference type="PANTHER" id="PTHR33985">
    <property type="entry name" value="OS02G0491300 PROTEIN-RELATED"/>
    <property type="match status" value="1"/>
</dbReference>
<name>A0A835MXG1_9ROSI</name>
<dbReference type="PANTHER" id="PTHR33985:SF5">
    <property type="entry name" value="FASCICLIN-LIKE ARABINOGALACTAN FAMILY PROTEIN"/>
    <property type="match status" value="1"/>
</dbReference>
<dbReference type="EMBL" id="JADGMS010000011">
    <property type="protein sequence ID" value="KAF9673118.1"/>
    <property type="molecule type" value="Genomic_DNA"/>
</dbReference>
<feature type="domain" description="FAS1" evidence="2">
    <location>
        <begin position="1"/>
        <end position="102"/>
    </location>
</feature>
<organism evidence="3 4">
    <name type="scientific">Salix dunnii</name>
    <dbReference type="NCBI Taxonomy" id="1413687"/>
    <lineage>
        <taxon>Eukaryota</taxon>
        <taxon>Viridiplantae</taxon>
        <taxon>Streptophyta</taxon>
        <taxon>Embryophyta</taxon>
        <taxon>Tracheophyta</taxon>
        <taxon>Spermatophyta</taxon>
        <taxon>Magnoliopsida</taxon>
        <taxon>eudicotyledons</taxon>
        <taxon>Gunneridae</taxon>
        <taxon>Pentapetalae</taxon>
        <taxon>rosids</taxon>
        <taxon>fabids</taxon>
        <taxon>Malpighiales</taxon>
        <taxon>Salicaceae</taxon>
        <taxon>Saliceae</taxon>
        <taxon>Salix</taxon>
    </lineage>
</organism>
<evidence type="ECO:0000256" key="1">
    <source>
        <dbReference type="ARBA" id="ARBA00007843"/>
    </source>
</evidence>
<dbReference type="SUPFAM" id="SSF82153">
    <property type="entry name" value="FAS1 domain"/>
    <property type="match status" value="1"/>
</dbReference>
<evidence type="ECO:0000259" key="2">
    <source>
        <dbReference type="PROSITE" id="PS50213"/>
    </source>
</evidence>
<accession>A0A835MXG1</accession>